<name>A0A1I1TP18_9BACT</name>
<dbReference type="EMBL" id="FOMX01000002">
    <property type="protein sequence ID" value="SFD58243.1"/>
    <property type="molecule type" value="Genomic_DNA"/>
</dbReference>
<dbReference type="Proteomes" id="UP000199400">
    <property type="component" value="Unassembled WGS sequence"/>
</dbReference>
<keyword evidence="1" id="KW-0472">Membrane</keyword>
<evidence type="ECO:0000256" key="1">
    <source>
        <dbReference type="SAM" id="Phobius"/>
    </source>
</evidence>
<gene>
    <name evidence="2" type="ORF">SAMN02745121_00725</name>
</gene>
<proteinExistence type="predicted"/>
<keyword evidence="3" id="KW-1185">Reference proteome</keyword>
<organism evidence="2 3">
    <name type="scientific">Nannocystis exedens</name>
    <dbReference type="NCBI Taxonomy" id="54"/>
    <lineage>
        <taxon>Bacteria</taxon>
        <taxon>Pseudomonadati</taxon>
        <taxon>Myxococcota</taxon>
        <taxon>Polyangia</taxon>
        <taxon>Nannocystales</taxon>
        <taxon>Nannocystaceae</taxon>
        <taxon>Nannocystis</taxon>
    </lineage>
</organism>
<protein>
    <recommendedName>
        <fullName evidence="4">Prepilin-type N-terminal cleavage/methylation domain-containing protein</fullName>
    </recommendedName>
</protein>
<keyword evidence="1" id="KW-1133">Transmembrane helix</keyword>
<reference evidence="3" key="1">
    <citation type="submission" date="2016-10" db="EMBL/GenBank/DDBJ databases">
        <authorList>
            <person name="Varghese N."/>
            <person name="Submissions S."/>
        </authorList>
    </citation>
    <scope>NUCLEOTIDE SEQUENCE [LARGE SCALE GENOMIC DNA]</scope>
    <source>
        <strain evidence="3">ATCC 25963</strain>
    </source>
</reference>
<sequence length="214" mass="22679">MSPHAHRPPPPPRSGRARRGLSSLDSLLVVAIAAILATLAVREHAAIKRHERHTAAVTVMGELFNATAAYYHERRPSFTDDGAEAPHRCPHPPGAPAGGETGFTPGLDIVCSDAAGGACTPGASDIPGAYPLAAWTTHPMWIALGFVQTTPHAHHYNLITRNNNPDDHGVCRFTVVVRGDDEDDPCNEFRRDGVATAEGVVAGPLQACPEALSR</sequence>
<keyword evidence="1" id="KW-0812">Transmembrane</keyword>
<dbReference type="STRING" id="54.SAMN02745121_00725"/>
<accession>A0A1I1TP18</accession>
<evidence type="ECO:0000313" key="2">
    <source>
        <dbReference type="EMBL" id="SFD58243.1"/>
    </source>
</evidence>
<evidence type="ECO:0008006" key="4">
    <source>
        <dbReference type="Google" id="ProtNLM"/>
    </source>
</evidence>
<feature type="transmembrane region" description="Helical" evidence="1">
    <location>
        <begin position="20"/>
        <end position="41"/>
    </location>
</feature>
<dbReference type="AlphaFoldDB" id="A0A1I1TP18"/>
<evidence type="ECO:0000313" key="3">
    <source>
        <dbReference type="Proteomes" id="UP000199400"/>
    </source>
</evidence>